<name>A0A9D1T3L5_9FIRM</name>
<keyword evidence="1" id="KW-1133">Transmembrane helix</keyword>
<feature type="transmembrane region" description="Helical" evidence="1">
    <location>
        <begin position="140"/>
        <end position="166"/>
    </location>
</feature>
<dbReference type="AlphaFoldDB" id="A0A9D1T3L5"/>
<dbReference type="EMBL" id="DVOL01000007">
    <property type="protein sequence ID" value="HIV10181.1"/>
    <property type="molecule type" value="Genomic_DNA"/>
</dbReference>
<feature type="transmembrane region" description="Helical" evidence="1">
    <location>
        <begin position="12"/>
        <end position="31"/>
    </location>
</feature>
<proteinExistence type="predicted"/>
<accession>A0A9D1T3L5</accession>
<reference evidence="2" key="1">
    <citation type="submission" date="2020-10" db="EMBL/GenBank/DDBJ databases">
        <authorList>
            <person name="Gilroy R."/>
        </authorList>
    </citation>
    <scope>NUCLEOTIDE SEQUENCE</scope>
    <source>
        <strain evidence="2">1370</strain>
    </source>
</reference>
<organism evidence="2 3">
    <name type="scientific">Candidatus Faeciplasma avium</name>
    <dbReference type="NCBI Taxonomy" id="2840798"/>
    <lineage>
        <taxon>Bacteria</taxon>
        <taxon>Bacillati</taxon>
        <taxon>Bacillota</taxon>
        <taxon>Clostridia</taxon>
        <taxon>Eubacteriales</taxon>
        <taxon>Oscillospiraceae</taxon>
        <taxon>Oscillospiraceae incertae sedis</taxon>
        <taxon>Candidatus Faeciplasma</taxon>
    </lineage>
</organism>
<keyword evidence="1" id="KW-0812">Transmembrane</keyword>
<evidence type="ECO:0000313" key="2">
    <source>
        <dbReference type="EMBL" id="HIV10181.1"/>
    </source>
</evidence>
<keyword evidence="1" id="KW-0472">Membrane</keyword>
<evidence type="ECO:0000313" key="3">
    <source>
        <dbReference type="Proteomes" id="UP000823960"/>
    </source>
</evidence>
<feature type="transmembrane region" description="Helical" evidence="1">
    <location>
        <begin position="79"/>
        <end position="103"/>
    </location>
</feature>
<feature type="transmembrane region" description="Helical" evidence="1">
    <location>
        <begin position="220"/>
        <end position="239"/>
    </location>
</feature>
<sequence>MLELFGSVISMGFLDSLNPTAIAQLLLLLAAIKKKRNIWYFIIGMALCNLVMGLAVYYGAASVAAGLAFRLKERFPDGFFAVSAALGATLLFSGAFMLIRLILKGANKSPRDSKAASAAEEKARLDKSGARLPSGELSPLPLLLMGGVFCFMELTSAMPYFGFMVILSASEPSLPVTVFFLSAYTFIYILPLIAVYLGYRRLRDLGPIKRLESALERVSSFILPAALAILGIIILAGLFGG</sequence>
<comment type="caution">
    <text evidence="2">The sequence shown here is derived from an EMBL/GenBank/DDBJ whole genome shotgun (WGS) entry which is preliminary data.</text>
</comment>
<feature type="transmembrane region" description="Helical" evidence="1">
    <location>
        <begin position="178"/>
        <end position="199"/>
    </location>
</feature>
<evidence type="ECO:0000256" key="1">
    <source>
        <dbReference type="SAM" id="Phobius"/>
    </source>
</evidence>
<dbReference type="Pfam" id="PF11139">
    <property type="entry name" value="SfLAP"/>
    <property type="match status" value="1"/>
</dbReference>
<reference evidence="2" key="2">
    <citation type="journal article" date="2021" name="PeerJ">
        <title>Extensive microbial diversity within the chicken gut microbiome revealed by metagenomics and culture.</title>
        <authorList>
            <person name="Gilroy R."/>
            <person name="Ravi A."/>
            <person name="Getino M."/>
            <person name="Pursley I."/>
            <person name="Horton D.L."/>
            <person name="Alikhan N.F."/>
            <person name="Baker D."/>
            <person name="Gharbi K."/>
            <person name="Hall N."/>
            <person name="Watson M."/>
            <person name="Adriaenssens E.M."/>
            <person name="Foster-Nyarko E."/>
            <person name="Jarju S."/>
            <person name="Secka A."/>
            <person name="Antonio M."/>
            <person name="Oren A."/>
            <person name="Chaudhuri R.R."/>
            <person name="La Ragione R."/>
            <person name="Hildebrand F."/>
            <person name="Pallen M.J."/>
        </authorList>
    </citation>
    <scope>NUCLEOTIDE SEQUENCE</scope>
    <source>
        <strain evidence="2">1370</strain>
    </source>
</reference>
<protein>
    <submittedName>
        <fullName evidence="2">GAP family protein</fullName>
    </submittedName>
</protein>
<feature type="transmembrane region" description="Helical" evidence="1">
    <location>
        <begin position="38"/>
        <end position="59"/>
    </location>
</feature>
<dbReference type="Proteomes" id="UP000823960">
    <property type="component" value="Unassembled WGS sequence"/>
</dbReference>
<dbReference type="InterPro" id="IPR021315">
    <property type="entry name" value="Gap/Sap"/>
</dbReference>
<gene>
    <name evidence="2" type="ORF">IAD28_00590</name>
</gene>